<keyword evidence="1" id="KW-0732">Signal</keyword>
<dbReference type="EMBL" id="SLWR01000015">
    <property type="protein sequence ID" value="TCO41589.1"/>
    <property type="molecule type" value="Genomic_DNA"/>
</dbReference>
<keyword evidence="3" id="KW-1185">Reference proteome</keyword>
<name>A0A4R2ICU4_9ACTN</name>
<proteinExistence type="predicted"/>
<reference evidence="2 3" key="1">
    <citation type="journal article" date="2015" name="Stand. Genomic Sci.">
        <title>Genomic Encyclopedia of Bacterial and Archaeal Type Strains, Phase III: the genomes of soil and plant-associated and newly described type strains.</title>
        <authorList>
            <person name="Whitman W.B."/>
            <person name="Woyke T."/>
            <person name="Klenk H.P."/>
            <person name="Zhou Y."/>
            <person name="Lilburn T.G."/>
            <person name="Beck B.J."/>
            <person name="De Vos P."/>
            <person name="Vandamme P."/>
            <person name="Eisen J.A."/>
            <person name="Garrity G."/>
            <person name="Hugenholtz P."/>
            <person name="Kyrpides N.C."/>
        </authorList>
    </citation>
    <scope>NUCLEOTIDE SEQUENCE [LARGE SCALE GENOMIC DNA]</scope>
    <source>
        <strain evidence="2 3">VKM Ac-2541</strain>
    </source>
</reference>
<dbReference type="PROSITE" id="PS51257">
    <property type="entry name" value="PROKAR_LIPOPROTEIN"/>
    <property type="match status" value="1"/>
</dbReference>
<organism evidence="2 3">
    <name type="scientific">Kribbella antiqua</name>
    <dbReference type="NCBI Taxonomy" id="2512217"/>
    <lineage>
        <taxon>Bacteria</taxon>
        <taxon>Bacillati</taxon>
        <taxon>Actinomycetota</taxon>
        <taxon>Actinomycetes</taxon>
        <taxon>Propionibacteriales</taxon>
        <taxon>Kribbellaceae</taxon>
        <taxon>Kribbella</taxon>
    </lineage>
</organism>
<evidence type="ECO:0000313" key="3">
    <source>
        <dbReference type="Proteomes" id="UP000295573"/>
    </source>
</evidence>
<feature type="chain" id="PRO_5038862463" description="Lipoprotein" evidence="1">
    <location>
        <begin position="20"/>
        <end position="185"/>
    </location>
</feature>
<feature type="signal peptide" evidence="1">
    <location>
        <begin position="1"/>
        <end position="19"/>
    </location>
</feature>
<evidence type="ECO:0008006" key="4">
    <source>
        <dbReference type="Google" id="ProtNLM"/>
    </source>
</evidence>
<protein>
    <recommendedName>
        <fullName evidence="4">Lipoprotein</fullName>
    </recommendedName>
</protein>
<gene>
    <name evidence="2" type="ORF">EV646_115130</name>
</gene>
<dbReference type="AlphaFoldDB" id="A0A4R2ICU4"/>
<evidence type="ECO:0000256" key="1">
    <source>
        <dbReference type="SAM" id="SignalP"/>
    </source>
</evidence>
<comment type="caution">
    <text evidence="2">The sequence shown here is derived from an EMBL/GenBank/DDBJ whole genome shotgun (WGS) entry which is preliminary data.</text>
</comment>
<dbReference type="Proteomes" id="UP000295573">
    <property type="component" value="Unassembled WGS sequence"/>
</dbReference>
<accession>A0A4R2ICU4</accession>
<sequence>MRRVLVVAAVAGLWAVAGCGGGGGEAPVAASPSSSAGPTAKPSVVRSAPVVTTTPARLSVAAAGKRYLAVTRPYNVALERFEKAANSGASVSTLQAQARAVAAANLTESRQLLLIAWPTKVNKQIRALAKADAAARPHWLQVAAADSLSDMARHVKLASAESGKAPAAEIRRLLGLPKYDEKDYS</sequence>
<evidence type="ECO:0000313" key="2">
    <source>
        <dbReference type="EMBL" id="TCO41589.1"/>
    </source>
</evidence>